<accession>J3KYZ0</accession>
<proteinExistence type="predicted"/>
<sequence length="72" mass="7447">MCSERTRWRSPTTRSMMDSSSSPDGVAALGCTYSRLVLSTVNPMLRSSSSSPSPENISVAAPAGVANVQAAA</sequence>
<evidence type="ECO:0000256" key="1">
    <source>
        <dbReference type="SAM" id="MobiDB-lite"/>
    </source>
</evidence>
<feature type="region of interest" description="Disordered" evidence="1">
    <location>
        <begin position="1"/>
        <end position="24"/>
    </location>
</feature>
<dbReference type="EnsemblPlants" id="OB01G21960.1">
    <property type="protein sequence ID" value="OB01G21960.1"/>
    <property type="gene ID" value="OB01G21960"/>
</dbReference>
<protein>
    <submittedName>
        <fullName evidence="2">Uncharacterized protein</fullName>
    </submittedName>
</protein>
<feature type="compositionally biased region" description="Polar residues" evidence="1">
    <location>
        <begin position="9"/>
        <end position="23"/>
    </location>
</feature>
<organism evidence="2">
    <name type="scientific">Oryza brachyantha</name>
    <name type="common">malo sina</name>
    <dbReference type="NCBI Taxonomy" id="4533"/>
    <lineage>
        <taxon>Eukaryota</taxon>
        <taxon>Viridiplantae</taxon>
        <taxon>Streptophyta</taxon>
        <taxon>Embryophyta</taxon>
        <taxon>Tracheophyta</taxon>
        <taxon>Spermatophyta</taxon>
        <taxon>Magnoliopsida</taxon>
        <taxon>Liliopsida</taxon>
        <taxon>Poales</taxon>
        <taxon>Poaceae</taxon>
        <taxon>BOP clade</taxon>
        <taxon>Oryzoideae</taxon>
        <taxon>Oryzeae</taxon>
        <taxon>Oryzinae</taxon>
        <taxon>Oryza</taxon>
    </lineage>
</organism>
<dbReference type="Gramene" id="OB01G21960.1">
    <property type="protein sequence ID" value="OB01G21960.1"/>
    <property type="gene ID" value="OB01G21960"/>
</dbReference>
<dbReference type="HOGENOM" id="CLU_2726188_0_0_1"/>
<keyword evidence="3" id="KW-1185">Reference proteome</keyword>
<dbReference type="AlphaFoldDB" id="J3KYZ0"/>
<name>J3KYZ0_ORYBR</name>
<reference evidence="2" key="1">
    <citation type="journal article" date="2013" name="Nat. Commun.">
        <title>Whole-genome sequencing of Oryza brachyantha reveals mechanisms underlying Oryza genome evolution.</title>
        <authorList>
            <person name="Chen J."/>
            <person name="Huang Q."/>
            <person name="Gao D."/>
            <person name="Wang J."/>
            <person name="Lang Y."/>
            <person name="Liu T."/>
            <person name="Li B."/>
            <person name="Bai Z."/>
            <person name="Luis Goicoechea J."/>
            <person name="Liang C."/>
            <person name="Chen C."/>
            <person name="Zhang W."/>
            <person name="Sun S."/>
            <person name="Liao Y."/>
            <person name="Zhang X."/>
            <person name="Yang L."/>
            <person name="Song C."/>
            <person name="Wang M."/>
            <person name="Shi J."/>
            <person name="Liu G."/>
            <person name="Liu J."/>
            <person name="Zhou H."/>
            <person name="Zhou W."/>
            <person name="Yu Q."/>
            <person name="An N."/>
            <person name="Chen Y."/>
            <person name="Cai Q."/>
            <person name="Wang B."/>
            <person name="Liu B."/>
            <person name="Min J."/>
            <person name="Huang Y."/>
            <person name="Wu H."/>
            <person name="Li Z."/>
            <person name="Zhang Y."/>
            <person name="Yin Y."/>
            <person name="Song W."/>
            <person name="Jiang J."/>
            <person name="Jackson S.A."/>
            <person name="Wing R.A."/>
            <person name="Wang J."/>
            <person name="Chen M."/>
        </authorList>
    </citation>
    <scope>NUCLEOTIDE SEQUENCE [LARGE SCALE GENOMIC DNA]</scope>
    <source>
        <strain evidence="2">cv. IRGC 101232</strain>
    </source>
</reference>
<evidence type="ECO:0000313" key="2">
    <source>
        <dbReference type="EnsemblPlants" id="OB01G21960.1"/>
    </source>
</evidence>
<dbReference type="Proteomes" id="UP000006038">
    <property type="component" value="Chromosome 1"/>
</dbReference>
<evidence type="ECO:0000313" key="3">
    <source>
        <dbReference type="Proteomes" id="UP000006038"/>
    </source>
</evidence>
<reference evidence="2" key="2">
    <citation type="submission" date="2013-04" db="UniProtKB">
        <authorList>
            <consortium name="EnsemblPlants"/>
        </authorList>
    </citation>
    <scope>IDENTIFICATION</scope>
</reference>